<dbReference type="NCBIfam" id="TIGR02595">
    <property type="entry name" value="PEP_CTERM"/>
    <property type="match status" value="1"/>
</dbReference>
<dbReference type="Gene3D" id="2.60.120.380">
    <property type="match status" value="1"/>
</dbReference>
<keyword evidence="4" id="KW-1185">Reference proteome</keyword>
<feature type="signal peptide" evidence="1">
    <location>
        <begin position="1"/>
        <end position="24"/>
    </location>
</feature>
<name>A0A5B8CSJ6_9PROT</name>
<proteinExistence type="predicted"/>
<feature type="domain" description="Ice-binding protein C-terminal" evidence="2">
    <location>
        <begin position="146"/>
        <end position="170"/>
    </location>
</feature>
<organism evidence="3 4">
    <name type="scientific">Methylophilus medardicus</name>
    <dbReference type="NCBI Taxonomy" id="2588534"/>
    <lineage>
        <taxon>Bacteria</taxon>
        <taxon>Pseudomonadati</taxon>
        <taxon>Pseudomonadota</taxon>
        <taxon>Betaproteobacteria</taxon>
        <taxon>Nitrosomonadales</taxon>
        <taxon>Methylophilaceae</taxon>
        <taxon>Methylophilus</taxon>
    </lineage>
</organism>
<reference evidence="4" key="1">
    <citation type="journal article" date="2019" name="ISME J.">
        <title>Evolution in action: habitat transition from sediment to the pelagial leads to genome streamlining in Methylophilaceae.</title>
        <authorList>
            <person name="Salcher M."/>
            <person name="Schaefle D."/>
            <person name="Kaspar M."/>
            <person name="Neuenschwander S.M."/>
            <person name="Ghai R."/>
        </authorList>
    </citation>
    <scope>NUCLEOTIDE SEQUENCE [LARGE SCALE GENOMIC DNA]</scope>
    <source>
        <strain evidence="4">MMS-M-51</strain>
    </source>
</reference>
<sequence length="172" mass="18086">MKVSNVLGSIAFISAVSFSSQAFATTNVTDLGNLNDGPVANQSLLQVGAFFLPDLYKFDLSADSTVTVDFKALLGISAGSSFSLYDSADTEITSFSIPSLIANATTTFTFVDLAAGDDYVFKFNPGAFNVTLSNKLTFTATETVIPVPEPESNALMLAGLGIIGLIARRKFA</sequence>
<dbReference type="EMBL" id="CP040946">
    <property type="protein sequence ID" value="QDC44189.1"/>
    <property type="molecule type" value="Genomic_DNA"/>
</dbReference>
<dbReference type="Proteomes" id="UP000311008">
    <property type="component" value="Chromosome"/>
</dbReference>
<evidence type="ECO:0000313" key="3">
    <source>
        <dbReference type="EMBL" id="QDC44189.1"/>
    </source>
</evidence>
<dbReference type="AlphaFoldDB" id="A0A5B8CSJ6"/>
<dbReference type="RefSeq" id="WP_140003521.1">
    <property type="nucleotide sequence ID" value="NZ_CP040946.1"/>
</dbReference>
<feature type="chain" id="PRO_5022759804" evidence="1">
    <location>
        <begin position="25"/>
        <end position="172"/>
    </location>
</feature>
<accession>A0A5B8CSJ6</accession>
<evidence type="ECO:0000313" key="4">
    <source>
        <dbReference type="Proteomes" id="UP000311008"/>
    </source>
</evidence>
<keyword evidence="1" id="KW-0732">Signal</keyword>
<dbReference type="OrthoDB" id="8538545at2"/>
<dbReference type="InterPro" id="IPR013424">
    <property type="entry name" value="Ice-binding_C"/>
</dbReference>
<dbReference type="KEGG" id="mmec:FIU01_06425"/>
<protein>
    <submittedName>
        <fullName evidence="3">PEP-CTERM sorting domain-containing protein</fullName>
    </submittedName>
</protein>
<evidence type="ECO:0000256" key="1">
    <source>
        <dbReference type="SAM" id="SignalP"/>
    </source>
</evidence>
<gene>
    <name evidence="3" type="ORF">FIU01_06425</name>
</gene>
<evidence type="ECO:0000259" key="2">
    <source>
        <dbReference type="Pfam" id="PF07589"/>
    </source>
</evidence>
<dbReference type="Pfam" id="PF07589">
    <property type="entry name" value="PEP-CTERM"/>
    <property type="match status" value="1"/>
</dbReference>